<feature type="binding site" evidence="8">
    <location>
        <position position="272"/>
    </location>
    <ligand>
        <name>FAD</name>
        <dbReference type="ChEBI" id="CHEBI:57692"/>
    </ligand>
</feature>
<protein>
    <recommendedName>
        <fullName evidence="9">Amine oxidase</fullName>
        <ecNumber evidence="9">1.4.3.-</ecNumber>
    </recommendedName>
</protein>
<evidence type="ECO:0000256" key="9">
    <source>
        <dbReference type="RuleBase" id="RU362067"/>
    </source>
</evidence>
<reference evidence="10" key="1">
    <citation type="submission" date="2020-11" db="EMBL/GenBank/DDBJ databases">
        <authorList>
            <person name="Tran Van P."/>
        </authorList>
    </citation>
    <scope>NUCLEOTIDE SEQUENCE</scope>
</reference>
<evidence type="ECO:0000313" key="10">
    <source>
        <dbReference type="EMBL" id="CAD7224113.1"/>
    </source>
</evidence>
<proteinExistence type="inferred from homology"/>
<dbReference type="InterPro" id="IPR001613">
    <property type="entry name" value="Flavin_amine_oxidase"/>
</dbReference>
<evidence type="ECO:0000256" key="2">
    <source>
        <dbReference type="ARBA" id="ARBA00004496"/>
    </source>
</evidence>
<dbReference type="EC" id="1.4.3.-" evidence="9"/>
<dbReference type="GO" id="GO:0046592">
    <property type="term" value="F:polyamine oxidase activity"/>
    <property type="evidence" value="ECO:0007669"/>
    <property type="project" value="TreeGrafter"/>
</dbReference>
<dbReference type="InterPro" id="IPR036188">
    <property type="entry name" value="FAD/NAD-bd_sf"/>
</dbReference>
<keyword evidence="7 9" id="KW-0560">Oxidoreductase</keyword>
<comment type="cofactor">
    <cofactor evidence="1 9">
        <name>FAD</name>
        <dbReference type="ChEBI" id="CHEBI:57692"/>
    </cofactor>
</comment>
<keyword evidence="5 9" id="KW-0285">Flavoprotein</keyword>
<evidence type="ECO:0000256" key="6">
    <source>
        <dbReference type="ARBA" id="ARBA00022827"/>
    </source>
</evidence>
<evidence type="ECO:0000256" key="3">
    <source>
        <dbReference type="ARBA" id="ARBA00005995"/>
    </source>
</evidence>
<accession>A0A7R8ZH71</accession>
<dbReference type="GO" id="GO:0005737">
    <property type="term" value="C:cytoplasm"/>
    <property type="evidence" value="ECO:0007669"/>
    <property type="project" value="UniProtKB-SubCell"/>
</dbReference>
<comment type="subcellular location">
    <subcellularLocation>
        <location evidence="2">Cytoplasm</location>
    </subcellularLocation>
</comment>
<dbReference type="PRINTS" id="PR00757">
    <property type="entry name" value="AMINEOXDASEF"/>
</dbReference>
<dbReference type="InterPro" id="IPR002937">
    <property type="entry name" value="Amino_oxidase"/>
</dbReference>
<evidence type="ECO:0000256" key="7">
    <source>
        <dbReference type="ARBA" id="ARBA00023002"/>
    </source>
</evidence>
<dbReference type="PANTHER" id="PTHR10742">
    <property type="entry name" value="FLAVIN MONOAMINE OXIDASE"/>
    <property type="match status" value="1"/>
</dbReference>
<dbReference type="SUPFAM" id="SSF51905">
    <property type="entry name" value="FAD/NAD(P)-binding domain"/>
    <property type="match status" value="1"/>
</dbReference>
<dbReference type="Gene3D" id="3.50.50.60">
    <property type="entry name" value="FAD/NAD(P)-binding domain"/>
    <property type="match status" value="1"/>
</dbReference>
<dbReference type="Gene3D" id="3.90.660.10">
    <property type="match status" value="1"/>
</dbReference>
<dbReference type="PANTHER" id="PTHR10742:SF405">
    <property type="entry name" value="PEROXISOMAL N(1)-ACETYL-SPERMINE_SPERMIDINE OXIDASE"/>
    <property type="match status" value="1"/>
</dbReference>
<evidence type="ECO:0000256" key="4">
    <source>
        <dbReference type="ARBA" id="ARBA00022490"/>
    </source>
</evidence>
<dbReference type="OrthoDB" id="2019015at2759"/>
<evidence type="ECO:0000256" key="5">
    <source>
        <dbReference type="ARBA" id="ARBA00022630"/>
    </source>
</evidence>
<dbReference type="EMBL" id="OB660310">
    <property type="protein sequence ID" value="CAD7224113.1"/>
    <property type="molecule type" value="Genomic_DNA"/>
</dbReference>
<evidence type="ECO:0000256" key="1">
    <source>
        <dbReference type="ARBA" id="ARBA00001974"/>
    </source>
</evidence>
<keyword evidence="6 9" id="KW-0274">FAD</keyword>
<name>A0A7R8ZH71_9CRUS</name>
<dbReference type="SUPFAM" id="SSF54373">
    <property type="entry name" value="FAD-linked reductases, C-terminal domain"/>
    <property type="match status" value="1"/>
</dbReference>
<organism evidence="10">
    <name type="scientific">Cyprideis torosa</name>
    <dbReference type="NCBI Taxonomy" id="163714"/>
    <lineage>
        <taxon>Eukaryota</taxon>
        <taxon>Metazoa</taxon>
        <taxon>Ecdysozoa</taxon>
        <taxon>Arthropoda</taxon>
        <taxon>Crustacea</taxon>
        <taxon>Oligostraca</taxon>
        <taxon>Ostracoda</taxon>
        <taxon>Podocopa</taxon>
        <taxon>Podocopida</taxon>
        <taxon>Cytherocopina</taxon>
        <taxon>Cytheroidea</taxon>
        <taxon>Cytherideidae</taxon>
        <taxon>Cyprideis</taxon>
    </lineage>
</organism>
<gene>
    <name evidence="10" type="ORF">CTOB1V02_LOCUS2083</name>
</gene>
<sequence length="512" mass="57866">MAAKKMIRGAWASLRNPGLPNNYLGLRPSVLPTSNRYFSATSVSQMEHHEVIIIGAGLAGLAAARKLTARGKNVKILEGLDRIGGRVYTTQFADTRVEQGATFIIGACPANPVFRVAQELGIFKGEEDLRIFKWHVGKYLKPRGEVISQASVDKALEIFEELEKDLKGWYESGDSLKDEPVNLFDFYTKEVQDEIQRFPQDIQDDIMRVLECKLSFTSFGMGDSWYNISANMYGKKQELEGGWTRVPPGVNTIVQHLVNQLPPGTIMTGNTVHRVFWSNRGTKLETTGGDYTCDWLIITIPLGALKVNHSYMFLPDLPTWKSEAIDKIGWGKVNKLFMEWDDPWWAQGEAQIRLTYTLEEIQERTRQEWGKYIFGFEPVIENPRVLVAWVSEKGAEYVEIMDPDALKWQAAKLVKMFTGKSTPLPSKALPTQWCLNDYFEGGYSYCSVKTANDSAYMLSKPLPNKTNPRLMFAGEATDTRFYGTLHGAFMSGEREADRLLQVTKMISKKSAM</sequence>
<keyword evidence="4" id="KW-0963">Cytoplasm</keyword>
<comment type="similarity">
    <text evidence="3 9">Belongs to the flavin monoamine oxidase family.</text>
</comment>
<evidence type="ECO:0000256" key="8">
    <source>
        <dbReference type="PIRSR" id="PIRSR601613-1"/>
    </source>
</evidence>
<dbReference type="GO" id="GO:0008131">
    <property type="term" value="F:primary methylamine oxidase activity"/>
    <property type="evidence" value="ECO:0007669"/>
    <property type="project" value="UniProtKB-ARBA"/>
</dbReference>
<dbReference type="AlphaFoldDB" id="A0A7R8ZH71"/>
<dbReference type="Pfam" id="PF01593">
    <property type="entry name" value="Amino_oxidase"/>
    <property type="match status" value="1"/>
</dbReference>
<dbReference type="InterPro" id="IPR050281">
    <property type="entry name" value="Flavin_monoamine_oxidase"/>
</dbReference>